<dbReference type="InterPro" id="IPR036680">
    <property type="entry name" value="SPOR-like_sf"/>
</dbReference>
<dbReference type="InterPro" id="IPR007730">
    <property type="entry name" value="SPOR-like_dom"/>
</dbReference>
<proteinExistence type="predicted"/>
<evidence type="ECO:0000256" key="1">
    <source>
        <dbReference type="SAM" id="MobiDB-lite"/>
    </source>
</evidence>
<dbReference type="PANTHER" id="PTHR38687:SF1">
    <property type="entry name" value="CELL DIVISION PROTEIN DEDD"/>
    <property type="match status" value="1"/>
</dbReference>
<feature type="region of interest" description="Disordered" evidence="1">
    <location>
        <begin position="1"/>
        <end position="23"/>
    </location>
</feature>
<dbReference type="PANTHER" id="PTHR38687">
    <property type="entry name" value="CELL DIVISION PROTEIN DEDD-RELATED"/>
    <property type="match status" value="1"/>
</dbReference>
<name>A0ABV4AJH8_9GAMM</name>
<reference evidence="4 5" key="1">
    <citation type="submission" date="2024-07" db="EMBL/GenBank/DDBJ databases">
        <authorList>
            <person name="Ren Q."/>
        </authorList>
    </citation>
    <scope>NUCLEOTIDE SEQUENCE [LARGE SCALE GENOMIC DNA]</scope>
    <source>
        <strain evidence="4 5">REN37</strain>
    </source>
</reference>
<accession>A0ABV4AJH8</accession>
<dbReference type="PROSITE" id="PS51724">
    <property type="entry name" value="SPOR"/>
    <property type="match status" value="1"/>
</dbReference>
<dbReference type="EMBL" id="JBGCUO010000002">
    <property type="protein sequence ID" value="MEY1662963.1"/>
    <property type="molecule type" value="Genomic_DNA"/>
</dbReference>
<feature type="compositionally biased region" description="Low complexity" evidence="1">
    <location>
        <begin position="115"/>
        <end position="137"/>
    </location>
</feature>
<protein>
    <submittedName>
        <fullName evidence="4">SPOR domain-containing protein</fullName>
    </submittedName>
</protein>
<dbReference type="RefSeq" id="WP_369456233.1">
    <property type="nucleotide sequence ID" value="NZ_JBGCUO010000002.1"/>
</dbReference>
<feature type="transmembrane region" description="Helical" evidence="2">
    <location>
        <begin position="29"/>
        <end position="48"/>
    </location>
</feature>
<keyword evidence="2" id="KW-1133">Transmembrane helix</keyword>
<keyword evidence="2" id="KW-0812">Transmembrane</keyword>
<keyword evidence="2" id="KW-0472">Membrane</keyword>
<evidence type="ECO:0000313" key="5">
    <source>
        <dbReference type="Proteomes" id="UP001562065"/>
    </source>
</evidence>
<comment type="caution">
    <text evidence="4">The sequence shown here is derived from an EMBL/GenBank/DDBJ whole genome shotgun (WGS) entry which is preliminary data.</text>
</comment>
<dbReference type="Proteomes" id="UP001562065">
    <property type="component" value="Unassembled WGS sequence"/>
</dbReference>
<feature type="region of interest" description="Disordered" evidence="1">
    <location>
        <begin position="60"/>
        <end position="88"/>
    </location>
</feature>
<keyword evidence="5" id="KW-1185">Reference proteome</keyword>
<dbReference type="SUPFAM" id="SSF110997">
    <property type="entry name" value="Sporulation related repeat"/>
    <property type="match status" value="1"/>
</dbReference>
<evidence type="ECO:0000256" key="2">
    <source>
        <dbReference type="SAM" id="Phobius"/>
    </source>
</evidence>
<feature type="domain" description="SPOR" evidence="3">
    <location>
        <begin position="140"/>
        <end position="220"/>
    </location>
</feature>
<evidence type="ECO:0000313" key="4">
    <source>
        <dbReference type="EMBL" id="MEY1662963.1"/>
    </source>
</evidence>
<gene>
    <name evidence="4" type="ORF">AB5I84_12450</name>
</gene>
<feature type="region of interest" description="Disordered" evidence="1">
    <location>
        <begin position="115"/>
        <end position="141"/>
    </location>
</feature>
<organism evidence="4 5">
    <name type="scientific">Isoalcanivorax beigongshangi</name>
    <dbReference type="NCBI Taxonomy" id="3238810"/>
    <lineage>
        <taxon>Bacteria</taxon>
        <taxon>Pseudomonadati</taxon>
        <taxon>Pseudomonadota</taxon>
        <taxon>Gammaproteobacteria</taxon>
        <taxon>Oceanospirillales</taxon>
        <taxon>Alcanivoracaceae</taxon>
        <taxon>Isoalcanivorax</taxon>
    </lineage>
</organism>
<dbReference type="Pfam" id="PF05036">
    <property type="entry name" value="SPOR"/>
    <property type="match status" value="1"/>
</dbReference>
<sequence>MAKKPAAPRRGASRKPAARRPQRRGVPGWVWLVAGLAAGLFIAFLFGLGNLRKEQVVNAPLPPAGQQRPATAPPPATTQPAKPADKPAEQAPRFDFYAVLPQMEVIVPKEEPAIPARPTAPAAGTNNTANNRTSTPAGNAASNEQFQLQAGSFRRSQDADRRRAELAMQGFEARVQPVALDSGDTWYRVMIGPFNNVNAMHSAQDKLVGVGIETLPIRVRGG</sequence>
<evidence type="ECO:0000259" key="3">
    <source>
        <dbReference type="PROSITE" id="PS51724"/>
    </source>
</evidence>
<dbReference type="InterPro" id="IPR052521">
    <property type="entry name" value="Cell_div_SPOR-domain"/>
</dbReference>
<dbReference type="Gene3D" id="3.30.70.1070">
    <property type="entry name" value="Sporulation related repeat"/>
    <property type="match status" value="1"/>
</dbReference>